<evidence type="ECO:0000256" key="4">
    <source>
        <dbReference type="ARBA" id="ARBA00012895"/>
    </source>
</evidence>
<dbReference type="InterPro" id="IPR036078">
    <property type="entry name" value="Spo11/TopoVI_A_sf"/>
</dbReference>
<evidence type="ECO:0000256" key="9">
    <source>
        <dbReference type="ARBA" id="ARBA00023235"/>
    </source>
</evidence>
<dbReference type="GO" id="GO:0005524">
    <property type="term" value="F:ATP binding"/>
    <property type="evidence" value="ECO:0007669"/>
    <property type="project" value="InterPro"/>
</dbReference>
<evidence type="ECO:0000313" key="14">
    <source>
        <dbReference type="Proteomes" id="UP000001070"/>
    </source>
</evidence>
<dbReference type="InterPro" id="IPR034136">
    <property type="entry name" value="TOPRIM_Topo6A/Spo11"/>
</dbReference>
<dbReference type="HOGENOM" id="CLU_037229_1_1_1"/>
<evidence type="ECO:0000256" key="1">
    <source>
        <dbReference type="ARBA" id="ARBA00000185"/>
    </source>
</evidence>
<dbReference type="CDD" id="cd00223">
    <property type="entry name" value="TOPRIM_TopoIIB_SPO"/>
    <property type="match status" value="1"/>
</dbReference>
<evidence type="ECO:0000256" key="3">
    <source>
        <dbReference type="ARBA" id="ARBA00006559"/>
    </source>
</evidence>
<evidence type="ECO:0000256" key="2">
    <source>
        <dbReference type="ARBA" id="ARBA00001946"/>
    </source>
</evidence>
<evidence type="ECO:0000259" key="11">
    <source>
        <dbReference type="Pfam" id="PF04406"/>
    </source>
</evidence>
<dbReference type="PANTHER" id="PTHR10848:SF0">
    <property type="entry name" value="MEIOTIC RECOMBINATION PROTEIN SPO11"/>
    <property type="match status" value="1"/>
</dbReference>
<evidence type="ECO:0000256" key="8">
    <source>
        <dbReference type="ARBA" id="ARBA00023125"/>
    </source>
</evidence>
<dbReference type="PRINTS" id="PR01552">
    <property type="entry name" value="TPISMRASE6A"/>
</dbReference>
<dbReference type="eggNOG" id="KOG2795">
    <property type="taxonomic scope" value="Eukaryota"/>
</dbReference>
<dbReference type="GO" id="GO:0003677">
    <property type="term" value="F:DNA binding"/>
    <property type="evidence" value="ECO:0007669"/>
    <property type="project" value="UniProtKB-UniRule"/>
</dbReference>
<dbReference type="EMBL" id="CH916367">
    <property type="protein sequence ID" value="EDW01879.1"/>
    <property type="molecule type" value="Genomic_DNA"/>
</dbReference>
<dbReference type="InParanoid" id="B4J621"/>
<name>B4J621_DROGR</name>
<dbReference type="GO" id="GO:0042139">
    <property type="term" value="P:early meiotic recombination nodule assembly"/>
    <property type="evidence" value="ECO:0007669"/>
    <property type="project" value="EnsemblMetazoa"/>
</dbReference>
<feature type="domain" description="Spo11/DNA topoisomerase VI subunit A N-terminal" evidence="11">
    <location>
        <begin position="55"/>
        <end position="116"/>
    </location>
</feature>
<comment type="cofactor">
    <cofactor evidence="2">
        <name>Mg(2+)</name>
        <dbReference type="ChEBI" id="CHEBI:18420"/>
    </cofactor>
</comment>
<evidence type="ECO:0000256" key="10">
    <source>
        <dbReference type="PROSITE-ProRule" id="PRU01385"/>
    </source>
</evidence>
<proteinExistence type="inferred from homology"/>
<accession>B4J621</accession>
<evidence type="ECO:0000256" key="7">
    <source>
        <dbReference type="ARBA" id="ARBA00023029"/>
    </source>
</evidence>
<reference evidence="13 14" key="1">
    <citation type="journal article" date="2007" name="Nature">
        <title>Evolution of genes and genomes on the Drosophila phylogeny.</title>
        <authorList>
            <consortium name="Drosophila 12 Genomes Consortium"/>
            <person name="Clark A.G."/>
            <person name="Eisen M.B."/>
            <person name="Smith D.R."/>
            <person name="Bergman C.M."/>
            <person name="Oliver B."/>
            <person name="Markow T.A."/>
            <person name="Kaufman T.C."/>
            <person name="Kellis M."/>
            <person name="Gelbart W."/>
            <person name="Iyer V.N."/>
            <person name="Pollard D.A."/>
            <person name="Sackton T.B."/>
            <person name="Larracuente A.M."/>
            <person name="Singh N.D."/>
            <person name="Abad J.P."/>
            <person name="Abt D.N."/>
            <person name="Adryan B."/>
            <person name="Aguade M."/>
            <person name="Akashi H."/>
            <person name="Anderson W.W."/>
            <person name="Aquadro C.F."/>
            <person name="Ardell D.H."/>
            <person name="Arguello R."/>
            <person name="Artieri C.G."/>
            <person name="Barbash D.A."/>
            <person name="Barker D."/>
            <person name="Barsanti P."/>
            <person name="Batterham P."/>
            <person name="Batzoglou S."/>
            <person name="Begun D."/>
            <person name="Bhutkar A."/>
            <person name="Blanco E."/>
            <person name="Bosak S.A."/>
            <person name="Bradley R.K."/>
            <person name="Brand A.D."/>
            <person name="Brent M.R."/>
            <person name="Brooks A.N."/>
            <person name="Brown R.H."/>
            <person name="Butlin R.K."/>
            <person name="Caggese C."/>
            <person name="Calvi B.R."/>
            <person name="Bernardo de Carvalho A."/>
            <person name="Caspi A."/>
            <person name="Castrezana S."/>
            <person name="Celniker S.E."/>
            <person name="Chang J.L."/>
            <person name="Chapple C."/>
            <person name="Chatterji S."/>
            <person name="Chinwalla A."/>
            <person name="Civetta A."/>
            <person name="Clifton S.W."/>
            <person name="Comeron J.M."/>
            <person name="Costello J.C."/>
            <person name="Coyne J.A."/>
            <person name="Daub J."/>
            <person name="David R.G."/>
            <person name="Delcher A.L."/>
            <person name="Delehaunty K."/>
            <person name="Do C.B."/>
            <person name="Ebling H."/>
            <person name="Edwards K."/>
            <person name="Eickbush T."/>
            <person name="Evans J.D."/>
            <person name="Filipski A."/>
            <person name="Findeiss S."/>
            <person name="Freyhult E."/>
            <person name="Fulton L."/>
            <person name="Fulton R."/>
            <person name="Garcia A.C."/>
            <person name="Gardiner A."/>
            <person name="Garfield D.A."/>
            <person name="Garvin B.E."/>
            <person name="Gibson G."/>
            <person name="Gilbert D."/>
            <person name="Gnerre S."/>
            <person name="Godfrey J."/>
            <person name="Good R."/>
            <person name="Gotea V."/>
            <person name="Gravely B."/>
            <person name="Greenberg A.J."/>
            <person name="Griffiths-Jones S."/>
            <person name="Gross S."/>
            <person name="Guigo R."/>
            <person name="Gustafson E.A."/>
            <person name="Haerty W."/>
            <person name="Hahn M.W."/>
            <person name="Halligan D.L."/>
            <person name="Halpern A.L."/>
            <person name="Halter G.M."/>
            <person name="Han M.V."/>
            <person name="Heger A."/>
            <person name="Hillier L."/>
            <person name="Hinrichs A.S."/>
            <person name="Holmes I."/>
            <person name="Hoskins R.A."/>
            <person name="Hubisz M.J."/>
            <person name="Hultmark D."/>
            <person name="Huntley M.A."/>
            <person name="Jaffe D.B."/>
            <person name="Jagadeeshan S."/>
            <person name="Jeck W.R."/>
            <person name="Johnson J."/>
            <person name="Jones C.D."/>
            <person name="Jordan W.C."/>
            <person name="Karpen G.H."/>
            <person name="Kataoka E."/>
            <person name="Keightley P.D."/>
            <person name="Kheradpour P."/>
            <person name="Kirkness E.F."/>
            <person name="Koerich L.B."/>
            <person name="Kristiansen K."/>
            <person name="Kudrna D."/>
            <person name="Kulathinal R.J."/>
            <person name="Kumar S."/>
            <person name="Kwok R."/>
            <person name="Lander E."/>
            <person name="Langley C.H."/>
            <person name="Lapoint R."/>
            <person name="Lazzaro B.P."/>
            <person name="Lee S.J."/>
            <person name="Levesque L."/>
            <person name="Li R."/>
            <person name="Lin C.F."/>
            <person name="Lin M.F."/>
            <person name="Lindblad-Toh K."/>
            <person name="Llopart A."/>
            <person name="Long M."/>
            <person name="Low L."/>
            <person name="Lozovsky E."/>
            <person name="Lu J."/>
            <person name="Luo M."/>
            <person name="Machado C.A."/>
            <person name="Makalowski W."/>
            <person name="Marzo M."/>
            <person name="Matsuda M."/>
            <person name="Matzkin L."/>
            <person name="McAllister B."/>
            <person name="McBride C.S."/>
            <person name="McKernan B."/>
            <person name="McKernan K."/>
            <person name="Mendez-Lago M."/>
            <person name="Minx P."/>
            <person name="Mollenhauer M.U."/>
            <person name="Montooth K."/>
            <person name="Mount S.M."/>
            <person name="Mu X."/>
            <person name="Myers E."/>
            <person name="Negre B."/>
            <person name="Newfeld S."/>
            <person name="Nielsen R."/>
            <person name="Noor M.A."/>
            <person name="O'Grady P."/>
            <person name="Pachter L."/>
            <person name="Papaceit M."/>
            <person name="Parisi M.J."/>
            <person name="Parisi M."/>
            <person name="Parts L."/>
            <person name="Pedersen J.S."/>
            <person name="Pesole G."/>
            <person name="Phillippy A.M."/>
            <person name="Ponting C.P."/>
            <person name="Pop M."/>
            <person name="Porcelli D."/>
            <person name="Powell J.R."/>
            <person name="Prohaska S."/>
            <person name="Pruitt K."/>
            <person name="Puig M."/>
            <person name="Quesneville H."/>
            <person name="Ram K.R."/>
            <person name="Rand D."/>
            <person name="Rasmussen M.D."/>
            <person name="Reed L.K."/>
            <person name="Reenan R."/>
            <person name="Reily A."/>
            <person name="Remington K.A."/>
            <person name="Rieger T.T."/>
            <person name="Ritchie M.G."/>
            <person name="Robin C."/>
            <person name="Rogers Y.H."/>
            <person name="Rohde C."/>
            <person name="Rozas J."/>
            <person name="Rubenfield M.J."/>
            <person name="Ruiz A."/>
            <person name="Russo S."/>
            <person name="Salzberg S.L."/>
            <person name="Sanchez-Gracia A."/>
            <person name="Saranga D.J."/>
            <person name="Sato H."/>
            <person name="Schaeffer S.W."/>
            <person name="Schatz M.C."/>
            <person name="Schlenke T."/>
            <person name="Schwartz R."/>
            <person name="Segarra C."/>
            <person name="Singh R.S."/>
            <person name="Sirot L."/>
            <person name="Sirota M."/>
            <person name="Sisneros N.B."/>
            <person name="Smith C.D."/>
            <person name="Smith T.F."/>
            <person name="Spieth J."/>
            <person name="Stage D.E."/>
            <person name="Stark A."/>
            <person name="Stephan W."/>
            <person name="Strausberg R.L."/>
            <person name="Strempel S."/>
            <person name="Sturgill D."/>
            <person name="Sutton G."/>
            <person name="Sutton G.G."/>
            <person name="Tao W."/>
            <person name="Teichmann S."/>
            <person name="Tobari Y.N."/>
            <person name="Tomimura Y."/>
            <person name="Tsolas J.M."/>
            <person name="Valente V.L."/>
            <person name="Venter E."/>
            <person name="Venter J.C."/>
            <person name="Vicario S."/>
            <person name="Vieira F.G."/>
            <person name="Vilella A.J."/>
            <person name="Villasante A."/>
            <person name="Walenz B."/>
            <person name="Wang J."/>
            <person name="Wasserman M."/>
            <person name="Watts T."/>
            <person name="Wilson D."/>
            <person name="Wilson R.K."/>
            <person name="Wing R.A."/>
            <person name="Wolfner M.F."/>
            <person name="Wong A."/>
            <person name="Wong G.K."/>
            <person name="Wu C.I."/>
            <person name="Wu G."/>
            <person name="Yamamoto D."/>
            <person name="Yang H.P."/>
            <person name="Yang S.P."/>
            <person name="Yorke J.A."/>
            <person name="Yoshida K."/>
            <person name="Zdobnov E."/>
            <person name="Zhang P."/>
            <person name="Zhang Y."/>
            <person name="Zimin A.V."/>
            <person name="Baldwin J."/>
            <person name="Abdouelleil A."/>
            <person name="Abdulkadir J."/>
            <person name="Abebe A."/>
            <person name="Abera B."/>
            <person name="Abreu J."/>
            <person name="Acer S.C."/>
            <person name="Aftuck L."/>
            <person name="Alexander A."/>
            <person name="An P."/>
            <person name="Anderson E."/>
            <person name="Anderson S."/>
            <person name="Arachi H."/>
            <person name="Azer M."/>
            <person name="Bachantsang P."/>
            <person name="Barry A."/>
            <person name="Bayul T."/>
            <person name="Berlin A."/>
            <person name="Bessette D."/>
            <person name="Bloom T."/>
            <person name="Blye J."/>
            <person name="Boguslavskiy L."/>
            <person name="Bonnet C."/>
            <person name="Boukhgalter B."/>
            <person name="Bourzgui I."/>
            <person name="Brown A."/>
            <person name="Cahill P."/>
            <person name="Channer S."/>
            <person name="Cheshatsang Y."/>
            <person name="Chuda L."/>
            <person name="Citroen M."/>
            <person name="Collymore A."/>
            <person name="Cooke P."/>
            <person name="Costello M."/>
            <person name="D'Aco K."/>
            <person name="Daza R."/>
            <person name="De Haan G."/>
            <person name="DeGray S."/>
            <person name="DeMaso C."/>
            <person name="Dhargay N."/>
            <person name="Dooley K."/>
            <person name="Dooley E."/>
            <person name="Doricent M."/>
            <person name="Dorje P."/>
            <person name="Dorjee K."/>
            <person name="Dupes A."/>
            <person name="Elong R."/>
            <person name="Falk J."/>
            <person name="Farina A."/>
            <person name="Faro S."/>
            <person name="Ferguson D."/>
            <person name="Fisher S."/>
            <person name="Foley C.D."/>
            <person name="Franke A."/>
            <person name="Friedrich D."/>
            <person name="Gadbois L."/>
            <person name="Gearin G."/>
            <person name="Gearin C.R."/>
            <person name="Giannoukos G."/>
            <person name="Goode T."/>
            <person name="Graham J."/>
            <person name="Grandbois E."/>
            <person name="Grewal S."/>
            <person name="Gyaltsen K."/>
            <person name="Hafez N."/>
            <person name="Hagos B."/>
            <person name="Hall J."/>
            <person name="Henson C."/>
            <person name="Hollinger A."/>
            <person name="Honan T."/>
            <person name="Huard M.D."/>
            <person name="Hughes L."/>
            <person name="Hurhula B."/>
            <person name="Husby M.E."/>
            <person name="Kamat A."/>
            <person name="Kanga B."/>
            <person name="Kashin S."/>
            <person name="Khazanovich D."/>
            <person name="Kisner P."/>
            <person name="Lance K."/>
            <person name="Lara M."/>
            <person name="Lee W."/>
            <person name="Lennon N."/>
            <person name="Letendre F."/>
            <person name="LeVine R."/>
            <person name="Lipovsky A."/>
            <person name="Liu X."/>
            <person name="Liu J."/>
            <person name="Liu S."/>
            <person name="Lokyitsang T."/>
            <person name="Lokyitsang Y."/>
            <person name="Lubonja R."/>
            <person name="Lui A."/>
            <person name="MacDonald P."/>
            <person name="Magnisalis V."/>
            <person name="Maru K."/>
            <person name="Matthews C."/>
            <person name="McCusker W."/>
            <person name="McDonough S."/>
            <person name="Mehta T."/>
            <person name="Meldrim J."/>
            <person name="Meneus L."/>
            <person name="Mihai O."/>
            <person name="Mihalev A."/>
            <person name="Mihova T."/>
            <person name="Mittelman R."/>
            <person name="Mlenga V."/>
            <person name="Montmayeur A."/>
            <person name="Mulrain L."/>
            <person name="Navidi A."/>
            <person name="Naylor J."/>
            <person name="Negash T."/>
            <person name="Nguyen T."/>
            <person name="Nguyen N."/>
            <person name="Nicol R."/>
            <person name="Norbu C."/>
            <person name="Norbu N."/>
            <person name="Novod N."/>
            <person name="O'Neill B."/>
            <person name="Osman S."/>
            <person name="Markiewicz E."/>
            <person name="Oyono O.L."/>
            <person name="Patti C."/>
            <person name="Phunkhang P."/>
            <person name="Pierre F."/>
            <person name="Priest M."/>
            <person name="Raghuraman S."/>
            <person name="Rege F."/>
            <person name="Reyes R."/>
            <person name="Rise C."/>
            <person name="Rogov P."/>
            <person name="Ross K."/>
            <person name="Ryan E."/>
            <person name="Settipalli S."/>
            <person name="Shea T."/>
            <person name="Sherpa N."/>
            <person name="Shi L."/>
            <person name="Shih D."/>
            <person name="Sparrow T."/>
            <person name="Spaulding J."/>
            <person name="Stalker J."/>
            <person name="Stange-Thomann N."/>
            <person name="Stavropoulos S."/>
            <person name="Stone C."/>
            <person name="Strader C."/>
            <person name="Tesfaye S."/>
            <person name="Thomson T."/>
            <person name="Thoulutsang Y."/>
            <person name="Thoulutsang D."/>
            <person name="Topham K."/>
            <person name="Topping I."/>
            <person name="Tsamla T."/>
            <person name="Vassiliev H."/>
            <person name="Vo A."/>
            <person name="Wangchuk T."/>
            <person name="Wangdi T."/>
            <person name="Weiand M."/>
            <person name="Wilkinson J."/>
            <person name="Wilson A."/>
            <person name="Yadav S."/>
            <person name="Young G."/>
            <person name="Yu Q."/>
            <person name="Zembek L."/>
            <person name="Zhong D."/>
            <person name="Zimmer A."/>
            <person name="Zwirko Z."/>
            <person name="Jaffe D.B."/>
            <person name="Alvarez P."/>
            <person name="Brockman W."/>
            <person name="Butler J."/>
            <person name="Chin C."/>
            <person name="Gnerre S."/>
            <person name="Grabherr M."/>
            <person name="Kleber M."/>
            <person name="Mauceli E."/>
            <person name="MacCallum I."/>
        </authorList>
    </citation>
    <scope>NUCLEOTIDE SEQUENCE [LARGE SCALE GENOMIC DNA]</scope>
    <source>
        <strain evidence="14">Tucson 15287-2541.00</strain>
    </source>
</reference>
<dbReference type="GO" id="GO:0042140">
    <property type="term" value="P:late meiotic recombination nodule assembly"/>
    <property type="evidence" value="ECO:0007669"/>
    <property type="project" value="EnsemblMetazoa"/>
</dbReference>
<feature type="active site" description="O-(5'-phospho-DNA)-tyrosine intermediate" evidence="10">
    <location>
        <position position="84"/>
    </location>
</feature>
<dbReference type="OMA" id="IETAGMF"/>
<evidence type="ECO:0000259" key="12">
    <source>
        <dbReference type="Pfam" id="PF21180"/>
    </source>
</evidence>
<dbReference type="STRING" id="7222.B4J621"/>
<feature type="domain" description="Topoisomerase 6 subunit A/Spo11 TOPRIM" evidence="12">
    <location>
        <begin position="165"/>
        <end position="328"/>
    </location>
</feature>
<evidence type="ECO:0000256" key="6">
    <source>
        <dbReference type="ARBA" id="ARBA00022842"/>
    </source>
</evidence>
<dbReference type="Gene3D" id="1.10.10.10">
    <property type="entry name" value="Winged helix-like DNA-binding domain superfamily/Winged helix DNA-binding domain"/>
    <property type="match status" value="1"/>
</dbReference>
<sequence>MTTNKCDLLAKVEQIVLELISSMINHKNLTLKIPRNCRRTFKYRKVVYNRRYSRHRFCLIVYLLTEIHRLQVFGGSCTVRGLYYQDPQTIRSQSYIVAAKLDVCRMLNTSPVYLGIRSAAKGLISGDIKLIMSNGDVMDGNVYCGSIMLPTDYENVERIETNAEMVLIVEKESVFESLLSCNAFSTFGLRFILVTGKGYPDCTTRRIVYRLSVECNLPAYILVDADPFGIEIMLVYQYGSQAMSLFSSGLATPMLRWIGLHPTEIDSISKRAVPLSNYDNKKLIDMLSRSNISVGVRQELCRLQQTQLKAEIESVIDFLSPYYIPTKINRNLYL</sequence>
<keyword evidence="8 10" id="KW-0238">DNA-binding</keyword>
<keyword evidence="14" id="KW-1185">Reference proteome</keyword>
<dbReference type="EC" id="5.6.2.2" evidence="4"/>
<dbReference type="GO" id="GO:0000706">
    <property type="term" value="P:meiotic DNA double-strand break processing"/>
    <property type="evidence" value="ECO:0007669"/>
    <property type="project" value="EnsemblMetazoa"/>
</dbReference>
<dbReference type="GO" id="GO:0003918">
    <property type="term" value="F:DNA topoisomerase type II (double strand cut, ATP-hydrolyzing) activity"/>
    <property type="evidence" value="ECO:0007669"/>
    <property type="project" value="UniProtKB-UniRule"/>
</dbReference>
<comment type="similarity">
    <text evidence="3 10">Belongs to the TOP6A family.</text>
</comment>
<dbReference type="FunCoup" id="B4J621">
    <property type="interactions" value="103"/>
</dbReference>
<dbReference type="GO" id="GO:0000228">
    <property type="term" value="C:nuclear chromosome"/>
    <property type="evidence" value="ECO:0007669"/>
    <property type="project" value="TreeGrafter"/>
</dbReference>
<dbReference type="Pfam" id="PF04406">
    <property type="entry name" value="TP6A_N"/>
    <property type="match status" value="1"/>
</dbReference>
<comment type="catalytic activity">
    <reaction evidence="1 10">
        <text>ATP-dependent breakage, passage and rejoining of double-stranded DNA.</text>
        <dbReference type="EC" id="5.6.2.2"/>
    </reaction>
</comment>
<dbReference type="GO" id="GO:0046872">
    <property type="term" value="F:metal ion binding"/>
    <property type="evidence" value="ECO:0007669"/>
    <property type="project" value="UniProtKB-KW"/>
</dbReference>
<keyword evidence="9 10" id="KW-0413">Isomerase</keyword>
<gene>
    <name evidence="13" type="primary">Dgri\GH20206</name>
    <name evidence="13" type="ORF">Dgri_GH20206</name>
</gene>
<organism evidence="14">
    <name type="scientific">Drosophila grimshawi</name>
    <name type="common">Hawaiian fruit fly</name>
    <name type="synonym">Idiomyia grimshawi</name>
    <dbReference type="NCBI Taxonomy" id="7222"/>
    <lineage>
        <taxon>Eukaryota</taxon>
        <taxon>Metazoa</taxon>
        <taxon>Ecdysozoa</taxon>
        <taxon>Arthropoda</taxon>
        <taxon>Hexapoda</taxon>
        <taxon>Insecta</taxon>
        <taxon>Pterygota</taxon>
        <taxon>Neoptera</taxon>
        <taxon>Endopterygota</taxon>
        <taxon>Diptera</taxon>
        <taxon>Brachycera</taxon>
        <taxon>Muscomorpha</taxon>
        <taxon>Ephydroidea</taxon>
        <taxon>Drosophilidae</taxon>
        <taxon>Drosophila</taxon>
        <taxon>Hawaiian Drosophila</taxon>
    </lineage>
</organism>
<dbReference type="InterPro" id="IPR002815">
    <property type="entry name" value="Spo11/TopoVI_A"/>
</dbReference>
<dbReference type="Gene3D" id="3.40.1360.10">
    <property type="match status" value="1"/>
</dbReference>
<dbReference type="SUPFAM" id="SSF56726">
    <property type="entry name" value="DNA topoisomerase IV, alpha subunit"/>
    <property type="match status" value="1"/>
</dbReference>
<dbReference type="OrthoDB" id="5377392at2759"/>
<dbReference type="PhylomeDB" id="B4J621"/>
<dbReference type="GO" id="GO:0006265">
    <property type="term" value="P:DNA topological change"/>
    <property type="evidence" value="ECO:0007669"/>
    <property type="project" value="InterPro"/>
</dbReference>
<dbReference type="GO" id="GO:0007131">
    <property type="term" value="P:reciprocal meiotic recombination"/>
    <property type="evidence" value="ECO:0007669"/>
    <property type="project" value="EnsemblMetazoa"/>
</dbReference>
<dbReference type="GO" id="GO:0042138">
    <property type="term" value="P:meiotic DNA double-strand break formation"/>
    <property type="evidence" value="ECO:0007669"/>
    <property type="project" value="TreeGrafter"/>
</dbReference>
<dbReference type="Proteomes" id="UP000001070">
    <property type="component" value="Unassembled WGS sequence"/>
</dbReference>
<dbReference type="PROSITE" id="PS52041">
    <property type="entry name" value="TOPO_IIB"/>
    <property type="match status" value="1"/>
</dbReference>
<dbReference type="InterPro" id="IPR013049">
    <property type="entry name" value="Spo11/TopoVI_A_N"/>
</dbReference>
<dbReference type="GO" id="GO:0030717">
    <property type="term" value="P:oocyte karyosome formation"/>
    <property type="evidence" value="ECO:0007669"/>
    <property type="project" value="EnsemblMetazoa"/>
</dbReference>
<dbReference type="InterPro" id="IPR004085">
    <property type="entry name" value="TopoVI_A"/>
</dbReference>
<dbReference type="InterPro" id="IPR036388">
    <property type="entry name" value="WH-like_DNA-bd_sf"/>
</dbReference>
<dbReference type="AlphaFoldDB" id="B4J621"/>
<dbReference type="PRINTS" id="PR01550">
    <property type="entry name" value="TOP6AFAMILY"/>
</dbReference>
<keyword evidence="6" id="KW-0460">Magnesium</keyword>
<dbReference type="Pfam" id="PF21180">
    <property type="entry name" value="TOP6A-Spo11_Toprim"/>
    <property type="match status" value="1"/>
</dbReference>
<evidence type="ECO:0000256" key="5">
    <source>
        <dbReference type="ARBA" id="ARBA00022723"/>
    </source>
</evidence>
<keyword evidence="5" id="KW-0479">Metal-binding</keyword>
<evidence type="ECO:0000313" key="13">
    <source>
        <dbReference type="EMBL" id="EDW01879.1"/>
    </source>
</evidence>
<dbReference type="PANTHER" id="PTHR10848">
    <property type="entry name" value="MEIOTIC RECOMBINATION PROTEIN SPO11"/>
    <property type="match status" value="1"/>
</dbReference>
<keyword evidence="7 10" id="KW-0799">Topoisomerase</keyword>
<protein>
    <recommendedName>
        <fullName evidence="4">DNA topoisomerase (ATP-hydrolyzing)</fullName>
        <ecNumber evidence="4">5.6.2.2</ecNumber>
    </recommendedName>
</protein>